<dbReference type="OrthoDB" id="6733165at2759"/>
<reference evidence="4" key="1">
    <citation type="submission" date="2022-07" db="EMBL/GenBank/DDBJ databases">
        <authorList>
            <person name="Trinca V."/>
            <person name="Uliana J.V.C."/>
            <person name="Torres T.T."/>
            <person name="Ward R.J."/>
            <person name="Monesi N."/>
        </authorList>
    </citation>
    <scope>NUCLEOTIDE SEQUENCE</scope>
    <source>
        <strain evidence="4">HSMRA1968</strain>
        <tissue evidence="4">Whole embryos</tissue>
    </source>
</reference>
<evidence type="ECO:0000259" key="3">
    <source>
        <dbReference type="PROSITE" id="PS51263"/>
    </source>
</evidence>
<evidence type="ECO:0000256" key="1">
    <source>
        <dbReference type="ARBA" id="ARBA00006844"/>
    </source>
</evidence>
<dbReference type="SUPFAM" id="SSF55753">
    <property type="entry name" value="Actin depolymerizing proteins"/>
    <property type="match status" value="1"/>
</dbReference>
<dbReference type="InterPro" id="IPR002108">
    <property type="entry name" value="ADF-H"/>
</dbReference>
<dbReference type="Gene3D" id="3.40.20.10">
    <property type="entry name" value="Severin"/>
    <property type="match status" value="1"/>
</dbReference>
<dbReference type="InterPro" id="IPR029006">
    <property type="entry name" value="ADF-H/Gelsolin-like_dom_sf"/>
</dbReference>
<dbReference type="GO" id="GO:0003779">
    <property type="term" value="F:actin binding"/>
    <property type="evidence" value="ECO:0007669"/>
    <property type="project" value="UniProtKB-KW"/>
</dbReference>
<dbReference type="Pfam" id="PF00241">
    <property type="entry name" value="Cofilin_ADF"/>
    <property type="match status" value="1"/>
</dbReference>
<dbReference type="SMART" id="SM00102">
    <property type="entry name" value="ADF"/>
    <property type="match status" value="1"/>
</dbReference>
<dbReference type="CDD" id="cd11286">
    <property type="entry name" value="ADF_cofilin_like"/>
    <property type="match status" value="1"/>
</dbReference>
<dbReference type="Proteomes" id="UP001151699">
    <property type="component" value="Chromosome C"/>
</dbReference>
<name>A0A9Q0MT51_9DIPT</name>
<protein>
    <submittedName>
        <fullName evidence="4">Cofilin/actin-depolymerizing factor like</fullName>
    </submittedName>
</protein>
<keyword evidence="5" id="KW-1185">Reference proteome</keyword>
<evidence type="ECO:0000256" key="2">
    <source>
        <dbReference type="ARBA" id="ARBA00023203"/>
    </source>
</evidence>
<proteinExistence type="inferred from homology"/>
<organism evidence="4 5">
    <name type="scientific">Pseudolycoriella hygida</name>
    <dbReference type="NCBI Taxonomy" id="35572"/>
    <lineage>
        <taxon>Eukaryota</taxon>
        <taxon>Metazoa</taxon>
        <taxon>Ecdysozoa</taxon>
        <taxon>Arthropoda</taxon>
        <taxon>Hexapoda</taxon>
        <taxon>Insecta</taxon>
        <taxon>Pterygota</taxon>
        <taxon>Neoptera</taxon>
        <taxon>Endopterygota</taxon>
        <taxon>Diptera</taxon>
        <taxon>Nematocera</taxon>
        <taxon>Sciaroidea</taxon>
        <taxon>Sciaridae</taxon>
        <taxon>Pseudolycoriella</taxon>
    </lineage>
</organism>
<sequence>MASGVAVSDASVKAYEEIKNGKNHRFAIFKIIDNKIDVEHVGSRDASYDDFLEHLKAGDGKQCRYGVYDYEYTYQHQGTESVAQKHKLFLMLWCPDTASVPNKMIYASSYEALKQSLVGIQKYIQANDTEEASQESVEEILRSTDRR</sequence>
<dbReference type="PROSITE" id="PS51263">
    <property type="entry name" value="ADF_H"/>
    <property type="match status" value="1"/>
</dbReference>
<comment type="similarity">
    <text evidence="1">Belongs to the actin-binding proteins ADF family.</text>
</comment>
<accession>A0A9Q0MT51</accession>
<dbReference type="InterPro" id="IPR017904">
    <property type="entry name" value="ADF/Cofilin"/>
</dbReference>
<dbReference type="PANTHER" id="PTHR11913">
    <property type="entry name" value="COFILIN-RELATED"/>
    <property type="match status" value="1"/>
</dbReference>
<dbReference type="AlphaFoldDB" id="A0A9Q0MT51"/>
<dbReference type="EMBL" id="WJQU01000004">
    <property type="protein sequence ID" value="KAJ6635872.1"/>
    <property type="molecule type" value="Genomic_DNA"/>
</dbReference>
<comment type="caution">
    <text evidence="4">The sequence shown here is derived from an EMBL/GenBank/DDBJ whole genome shotgun (WGS) entry which is preliminary data.</text>
</comment>
<keyword evidence="2" id="KW-0009">Actin-binding</keyword>
<dbReference type="GO" id="GO:0015629">
    <property type="term" value="C:actin cytoskeleton"/>
    <property type="evidence" value="ECO:0007669"/>
    <property type="project" value="InterPro"/>
</dbReference>
<dbReference type="GO" id="GO:0030042">
    <property type="term" value="P:actin filament depolymerization"/>
    <property type="evidence" value="ECO:0007669"/>
    <property type="project" value="InterPro"/>
</dbReference>
<evidence type="ECO:0000313" key="4">
    <source>
        <dbReference type="EMBL" id="KAJ6635872.1"/>
    </source>
</evidence>
<evidence type="ECO:0000313" key="5">
    <source>
        <dbReference type="Proteomes" id="UP001151699"/>
    </source>
</evidence>
<feature type="domain" description="ADF-H" evidence="3">
    <location>
        <begin position="4"/>
        <end position="142"/>
    </location>
</feature>
<gene>
    <name evidence="4" type="primary">tsr_2</name>
    <name evidence="4" type="ORF">Bhyg_14458</name>
</gene>